<sequence length="58" mass="6295">MLSVIRYSGESGIVPPEESSGEEAPDRDSAKGEPIHGVAKGMRQWSAARRRMQALLKA</sequence>
<reference evidence="2" key="1">
    <citation type="journal article" date="2014" name="Int. J. Syst. Evol. Microbiol.">
        <title>Complete genome sequence of Corynebacterium casei LMG S-19264T (=DSM 44701T), isolated from a smear-ripened cheese.</title>
        <authorList>
            <consortium name="US DOE Joint Genome Institute (JGI-PGF)"/>
            <person name="Walter F."/>
            <person name="Albersmeier A."/>
            <person name="Kalinowski J."/>
            <person name="Ruckert C."/>
        </authorList>
    </citation>
    <scope>NUCLEOTIDE SEQUENCE</scope>
    <source>
        <strain evidence="2">CGMCC 1.15178</strain>
    </source>
</reference>
<reference evidence="2" key="2">
    <citation type="submission" date="2020-09" db="EMBL/GenBank/DDBJ databases">
        <authorList>
            <person name="Sun Q."/>
            <person name="Zhou Y."/>
        </authorList>
    </citation>
    <scope>NUCLEOTIDE SEQUENCE</scope>
    <source>
        <strain evidence="2">CGMCC 1.15178</strain>
    </source>
</reference>
<name>A0A917E1J5_9BACL</name>
<dbReference type="AlphaFoldDB" id="A0A917E1J5"/>
<dbReference type="Proteomes" id="UP000612456">
    <property type="component" value="Unassembled WGS sequence"/>
</dbReference>
<proteinExistence type="predicted"/>
<protein>
    <submittedName>
        <fullName evidence="2">Uncharacterized protein</fullName>
    </submittedName>
</protein>
<comment type="caution">
    <text evidence="2">The sequence shown here is derived from an EMBL/GenBank/DDBJ whole genome shotgun (WGS) entry which is preliminary data.</text>
</comment>
<dbReference type="EMBL" id="BMHP01000006">
    <property type="protein sequence ID" value="GGD92683.1"/>
    <property type="molecule type" value="Genomic_DNA"/>
</dbReference>
<accession>A0A917E1J5</accession>
<evidence type="ECO:0000313" key="2">
    <source>
        <dbReference type="EMBL" id="GGD92683.1"/>
    </source>
</evidence>
<feature type="region of interest" description="Disordered" evidence="1">
    <location>
        <begin position="1"/>
        <end position="39"/>
    </location>
</feature>
<gene>
    <name evidence="2" type="ORF">GCM10010911_59100</name>
</gene>
<organism evidence="2 3">
    <name type="scientific">Paenibacillus nasutitermitis</name>
    <dbReference type="NCBI Taxonomy" id="1652958"/>
    <lineage>
        <taxon>Bacteria</taxon>
        <taxon>Bacillati</taxon>
        <taxon>Bacillota</taxon>
        <taxon>Bacilli</taxon>
        <taxon>Bacillales</taxon>
        <taxon>Paenibacillaceae</taxon>
        <taxon>Paenibacillus</taxon>
    </lineage>
</organism>
<evidence type="ECO:0000256" key="1">
    <source>
        <dbReference type="SAM" id="MobiDB-lite"/>
    </source>
</evidence>
<feature type="compositionally biased region" description="Basic and acidic residues" evidence="1">
    <location>
        <begin position="24"/>
        <end position="34"/>
    </location>
</feature>
<keyword evidence="3" id="KW-1185">Reference proteome</keyword>
<evidence type="ECO:0000313" key="3">
    <source>
        <dbReference type="Proteomes" id="UP000612456"/>
    </source>
</evidence>